<dbReference type="Proteomes" id="UP000552709">
    <property type="component" value="Unassembled WGS sequence"/>
</dbReference>
<comment type="caution">
    <text evidence="1">The sequence shown here is derived from an EMBL/GenBank/DDBJ whole genome shotgun (WGS) entry which is preliminary data.</text>
</comment>
<evidence type="ECO:0000313" key="2">
    <source>
        <dbReference type="Proteomes" id="UP000552709"/>
    </source>
</evidence>
<organism evidence="1 2">
    <name type="scientific">Deinococcus humi</name>
    <dbReference type="NCBI Taxonomy" id="662880"/>
    <lineage>
        <taxon>Bacteria</taxon>
        <taxon>Thermotogati</taxon>
        <taxon>Deinococcota</taxon>
        <taxon>Deinococci</taxon>
        <taxon>Deinococcales</taxon>
        <taxon>Deinococcaceae</taxon>
        <taxon>Deinococcus</taxon>
    </lineage>
</organism>
<reference evidence="1 2" key="1">
    <citation type="submission" date="2020-08" db="EMBL/GenBank/DDBJ databases">
        <title>Genomic Encyclopedia of Type Strains, Phase IV (KMG-IV): sequencing the most valuable type-strain genomes for metagenomic binning, comparative biology and taxonomic classification.</title>
        <authorList>
            <person name="Goeker M."/>
        </authorList>
    </citation>
    <scope>NUCLEOTIDE SEQUENCE [LARGE SCALE GENOMIC DNA]</scope>
    <source>
        <strain evidence="1 2">DSM 27939</strain>
    </source>
</reference>
<gene>
    <name evidence="1" type="ORF">HNQ08_005205</name>
</gene>
<dbReference type="RefSeq" id="WP_229790271.1">
    <property type="nucleotide sequence ID" value="NZ_JACHFL010000027.1"/>
</dbReference>
<evidence type="ECO:0000313" key="1">
    <source>
        <dbReference type="EMBL" id="MBB5366079.1"/>
    </source>
</evidence>
<accession>A0A7W8JZL3</accession>
<dbReference type="EMBL" id="JACHFL010000027">
    <property type="protein sequence ID" value="MBB5366079.1"/>
    <property type="molecule type" value="Genomic_DNA"/>
</dbReference>
<name>A0A7W8JZL3_9DEIO</name>
<protein>
    <submittedName>
        <fullName evidence="1">Uncharacterized protein</fullName>
    </submittedName>
</protein>
<sequence>MLEVPGDTDERLRQPLTEITEKQEMLAWLHGQLPAGAGTYVAALPTSVNLADDEVLAAHGTLDKAWTYLLRDG</sequence>
<keyword evidence="2" id="KW-1185">Reference proteome</keyword>
<proteinExistence type="predicted"/>
<dbReference type="AlphaFoldDB" id="A0A7W8JZL3"/>